<dbReference type="SUPFAM" id="SSF52218">
    <property type="entry name" value="Flavoproteins"/>
    <property type="match status" value="1"/>
</dbReference>
<dbReference type="EC" id="1.7.1.17" evidence="6"/>
<comment type="function">
    <text evidence="6">Quinone reductase that provides resistance to thiol-specific stress caused by electrophilic quinones.</text>
</comment>
<dbReference type="EMBL" id="PZJJ01000028">
    <property type="protein sequence ID" value="PTL37933.1"/>
    <property type="molecule type" value="Genomic_DNA"/>
</dbReference>
<comment type="catalytic activity">
    <reaction evidence="6">
        <text>2 a quinone + NADH + H(+) = 2 a 1,4-benzosemiquinone + NAD(+)</text>
        <dbReference type="Rhea" id="RHEA:65952"/>
        <dbReference type="ChEBI" id="CHEBI:15378"/>
        <dbReference type="ChEBI" id="CHEBI:57540"/>
        <dbReference type="ChEBI" id="CHEBI:57945"/>
        <dbReference type="ChEBI" id="CHEBI:132124"/>
        <dbReference type="ChEBI" id="CHEBI:134225"/>
    </reaction>
</comment>
<reference evidence="8 9" key="1">
    <citation type="submission" date="2018-03" db="EMBL/GenBank/DDBJ databases">
        <title>Alkalicoccus saliphilus sp. nov., isolated from a mineral pool.</title>
        <authorList>
            <person name="Zhao B."/>
        </authorList>
    </citation>
    <scope>NUCLEOTIDE SEQUENCE [LARGE SCALE GENOMIC DNA]</scope>
    <source>
        <strain evidence="8 9">6AG</strain>
    </source>
</reference>
<dbReference type="GO" id="GO:0016652">
    <property type="term" value="F:oxidoreductase activity, acting on NAD(P)H as acceptor"/>
    <property type="evidence" value="ECO:0007669"/>
    <property type="project" value="UniProtKB-UniRule"/>
</dbReference>
<dbReference type="OrthoDB" id="9805013at2"/>
<dbReference type="PANTHER" id="PTHR43741:SF7">
    <property type="entry name" value="FMN-DEPENDENT NADH:QUINONE OXIDOREDUCTASE"/>
    <property type="match status" value="1"/>
</dbReference>
<gene>
    <name evidence="6" type="primary">azoR</name>
    <name evidence="8" type="ORF">C6Y45_13815</name>
</gene>
<keyword evidence="4 6" id="KW-0520">NAD</keyword>
<comment type="catalytic activity">
    <reaction evidence="5">
        <text>N,N-dimethyl-1,4-phenylenediamine + anthranilate + 2 NAD(+) = 2-(4-dimethylaminophenyl)diazenylbenzoate + 2 NADH + 2 H(+)</text>
        <dbReference type="Rhea" id="RHEA:55872"/>
        <dbReference type="ChEBI" id="CHEBI:15378"/>
        <dbReference type="ChEBI" id="CHEBI:15783"/>
        <dbReference type="ChEBI" id="CHEBI:16567"/>
        <dbReference type="ChEBI" id="CHEBI:57540"/>
        <dbReference type="ChEBI" id="CHEBI:57945"/>
        <dbReference type="ChEBI" id="CHEBI:71579"/>
        <dbReference type="EC" id="1.7.1.17"/>
    </reaction>
    <physiologicalReaction direction="right-to-left" evidence="5">
        <dbReference type="Rhea" id="RHEA:55874"/>
    </physiologicalReaction>
</comment>
<sequence length="197" mass="22495">MSLLYVTANPKKTSESFSLQLGEHFLKSYQELHPEAEIKRLDLFKENVPPLEGEALSAWERTSTTEVTNKYVEEFLRYDQVVFVTPLWNMGVPSPVKAYIDHLILPDKTFRFGEKGIEGLLQNTRILHLQSRGGIYSEGKLASFEHGDSYLRTIFQLTGIKTYEHIYVEGTSTYPDEAAGRLEKAKQEAEKLASTFQ</sequence>
<comment type="caution">
    <text evidence="8">The sequence shown here is derived from an EMBL/GenBank/DDBJ whole genome shotgun (WGS) entry which is preliminary data.</text>
</comment>
<evidence type="ECO:0000256" key="3">
    <source>
        <dbReference type="ARBA" id="ARBA00023002"/>
    </source>
</evidence>
<dbReference type="AlphaFoldDB" id="A0A2T4U3F1"/>
<dbReference type="Pfam" id="PF02525">
    <property type="entry name" value="Flavodoxin_2"/>
    <property type="match status" value="1"/>
</dbReference>
<comment type="subunit">
    <text evidence="6">Homodimer.</text>
</comment>
<comment type="function">
    <text evidence="6">Also exhibits azoreductase activity. Catalyzes the reductive cleavage of the azo bond in aromatic azo compounds to the corresponding amines.</text>
</comment>
<feature type="binding site" evidence="6">
    <location>
        <begin position="16"/>
        <end position="18"/>
    </location>
    <ligand>
        <name>FMN</name>
        <dbReference type="ChEBI" id="CHEBI:58210"/>
    </ligand>
</feature>
<dbReference type="GO" id="GO:0016655">
    <property type="term" value="F:oxidoreductase activity, acting on NAD(P)H, quinone or similar compound as acceptor"/>
    <property type="evidence" value="ECO:0007669"/>
    <property type="project" value="InterPro"/>
</dbReference>
<proteinExistence type="inferred from homology"/>
<dbReference type="RefSeq" id="WP_107585823.1">
    <property type="nucleotide sequence ID" value="NZ_PZJJ01000028.1"/>
</dbReference>
<keyword evidence="9" id="KW-1185">Reference proteome</keyword>
<protein>
    <recommendedName>
        <fullName evidence="6">FMN dependent NADH:quinone oxidoreductase</fullName>
        <ecNumber evidence="6">1.6.5.-</ecNumber>
    </recommendedName>
    <alternativeName>
        <fullName evidence="6">Azo-dye reductase</fullName>
    </alternativeName>
    <alternativeName>
        <fullName evidence="6">FMN-dependent NADH-azo compound oxidoreductase</fullName>
    </alternativeName>
    <alternativeName>
        <fullName evidence="6">FMN-dependent NADH-azoreductase</fullName>
        <ecNumber evidence="6">1.7.1.17</ecNumber>
    </alternativeName>
</protein>
<evidence type="ECO:0000256" key="1">
    <source>
        <dbReference type="ARBA" id="ARBA00022630"/>
    </source>
</evidence>
<keyword evidence="1 6" id="KW-0285">Flavoprotein</keyword>
<dbReference type="EC" id="1.6.5.-" evidence="6"/>
<dbReference type="InterPro" id="IPR023048">
    <property type="entry name" value="NADH:quinone_OxRdtase_FMN_depd"/>
</dbReference>
<feature type="binding site" evidence="6">
    <location>
        <begin position="131"/>
        <end position="134"/>
    </location>
    <ligand>
        <name>FMN</name>
        <dbReference type="ChEBI" id="CHEBI:58210"/>
    </ligand>
</feature>
<evidence type="ECO:0000313" key="8">
    <source>
        <dbReference type="EMBL" id="PTL37933.1"/>
    </source>
</evidence>
<dbReference type="InterPro" id="IPR050104">
    <property type="entry name" value="FMN-dep_NADH:Q_OxRdtase_AzoR1"/>
</dbReference>
<keyword evidence="2 6" id="KW-0288">FMN</keyword>
<dbReference type="GO" id="GO:0009055">
    <property type="term" value="F:electron transfer activity"/>
    <property type="evidence" value="ECO:0007669"/>
    <property type="project" value="UniProtKB-UniRule"/>
</dbReference>
<evidence type="ECO:0000256" key="2">
    <source>
        <dbReference type="ARBA" id="ARBA00022643"/>
    </source>
</evidence>
<evidence type="ECO:0000313" key="9">
    <source>
        <dbReference type="Proteomes" id="UP000240509"/>
    </source>
</evidence>
<keyword evidence="3 6" id="KW-0560">Oxidoreductase</keyword>
<dbReference type="GO" id="GO:0010181">
    <property type="term" value="F:FMN binding"/>
    <property type="evidence" value="ECO:0007669"/>
    <property type="project" value="UniProtKB-UniRule"/>
</dbReference>
<accession>A0A2T4U3F1</accession>
<comment type="similarity">
    <text evidence="6">Belongs to the azoreductase type 1 family.</text>
</comment>
<evidence type="ECO:0000256" key="4">
    <source>
        <dbReference type="ARBA" id="ARBA00023027"/>
    </source>
</evidence>
<dbReference type="PANTHER" id="PTHR43741">
    <property type="entry name" value="FMN-DEPENDENT NADH-AZOREDUCTASE 1"/>
    <property type="match status" value="1"/>
</dbReference>
<feature type="domain" description="Flavodoxin-like fold" evidence="7">
    <location>
        <begin position="1"/>
        <end position="191"/>
    </location>
</feature>
<dbReference type="Gene3D" id="3.40.50.360">
    <property type="match status" value="1"/>
</dbReference>
<dbReference type="HAMAP" id="MF_01216">
    <property type="entry name" value="Azoreductase_type1"/>
    <property type="match status" value="1"/>
</dbReference>
<organism evidence="8 9">
    <name type="scientific">Alkalicoccus saliphilus</name>
    <dbReference type="NCBI Taxonomy" id="200989"/>
    <lineage>
        <taxon>Bacteria</taxon>
        <taxon>Bacillati</taxon>
        <taxon>Bacillota</taxon>
        <taxon>Bacilli</taxon>
        <taxon>Bacillales</taxon>
        <taxon>Bacillaceae</taxon>
        <taxon>Alkalicoccus</taxon>
    </lineage>
</organism>
<dbReference type="Proteomes" id="UP000240509">
    <property type="component" value="Unassembled WGS sequence"/>
</dbReference>
<evidence type="ECO:0000256" key="6">
    <source>
        <dbReference type="HAMAP-Rule" id="MF_01216"/>
    </source>
</evidence>
<evidence type="ECO:0000259" key="7">
    <source>
        <dbReference type="Pfam" id="PF02525"/>
    </source>
</evidence>
<dbReference type="InterPro" id="IPR029039">
    <property type="entry name" value="Flavoprotein-like_sf"/>
</dbReference>
<comment type="caution">
    <text evidence="6">Lacks conserved residue(s) required for the propagation of feature annotation.</text>
</comment>
<dbReference type="InterPro" id="IPR003680">
    <property type="entry name" value="Flavodoxin_fold"/>
</dbReference>
<comment type="cofactor">
    <cofactor evidence="6">
        <name>FMN</name>
        <dbReference type="ChEBI" id="CHEBI:58210"/>
    </cofactor>
    <text evidence="6">Binds 1 FMN per subunit.</text>
</comment>
<evidence type="ECO:0000256" key="5">
    <source>
        <dbReference type="ARBA" id="ARBA00048542"/>
    </source>
</evidence>
<name>A0A2T4U3F1_9BACI</name>